<reference evidence="2" key="1">
    <citation type="journal article" date="2022" name="Mol. Ecol. Resour.">
        <title>The genomes of chicory, endive, great burdock and yacon provide insights into Asteraceae palaeo-polyploidization history and plant inulin production.</title>
        <authorList>
            <person name="Fan W."/>
            <person name="Wang S."/>
            <person name="Wang H."/>
            <person name="Wang A."/>
            <person name="Jiang F."/>
            <person name="Liu H."/>
            <person name="Zhao H."/>
            <person name="Xu D."/>
            <person name="Zhang Y."/>
        </authorList>
    </citation>
    <scope>NUCLEOTIDE SEQUENCE [LARGE SCALE GENOMIC DNA]</scope>
    <source>
        <strain evidence="2">cv. Niubang</strain>
    </source>
</reference>
<dbReference type="EMBL" id="CM042050">
    <property type="protein sequence ID" value="KAI3734013.1"/>
    <property type="molecule type" value="Genomic_DNA"/>
</dbReference>
<protein>
    <submittedName>
        <fullName evidence="1">Uncharacterized protein</fullName>
    </submittedName>
</protein>
<reference evidence="1 2" key="2">
    <citation type="journal article" date="2022" name="Mol. Ecol. Resour.">
        <title>The genomes of chicory, endive, great burdock and yacon provide insights into Asteraceae paleo-polyploidization history and plant inulin production.</title>
        <authorList>
            <person name="Fan W."/>
            <person name="Wang S."/>
            <person name="Wang H."/>
            <person name="Wang A."/>
            <person name="Jiang F."/>
            <person name="Liu H."/>
            <person name="Zhao H."/>
            <person name="Xu D."/>
            <person name="Zhang Y."/>
        </authorList>
    </citation>
    <scope>NUCLEOTIDE SEQUENCE [LARGE SCALE GENOMIC DNA]</scope>
    <source>
        <strain evidence="2">cv. Niubang</strain>
    </source>
</reference>
<evidence type="ECO:0000313" key="1">
    <source>
        <dbReference type="EMBL" id="KAI3734013.1"/>
    </source>
</evidence>
<accession>A0ACB9CIM5</accession>
<gene>
    <name evidence="1" type="ORF">L6452_13473</name>
</gene>
<keyword evidence="2" id="KW-1185">Reference proteome</keyword>
<proteinExistence type="predicted"/>
<sequence length="401" mass="45323">MDYMFPSRNNEALFLTSDKLTNHENVNSSHEEELPLFLQFPSPFLDDIDTTTILPNLHHHHLSTHGSCRTTTVSSLSNPMKHINATTNPNLALASKGKCIRKRRSVGKKERHSKIHTAQGLRDRRMRLSVHTARKFFDLNDLLGFDKASKTIEWLFSMSKKAIEEVTKSFQMDDATQEVWGENIESESPLSASEYESVTEITAATDKGENLVLQSDQITDSSSRKWMDSYPSVRESRTRERMGIKHLEKPKQLFEANHNVDFNQPQLGFSENPDNHNMVESSCFPLEYSNTYHFLKQLHLDNSSLSKTNTYLGNTTAISSTNCSMFDYNKNITEPPAGWLNSRNTFLGFLGGWDSGSSRMESGNEIVPNIAPLTGSINGENPNSGIISSDFVNFRFQNQGQ</sequence>
<organism evidence="1 2">
    <name type="scientific">Arctium lappa</name>
    <name type="common">Greater burdock</name>
    <name type="synonym">Lappa major</name>
    <dbReference type="NCBI Taxonomy" id="4217"/>
    <lineage>
        <taxon>Eukaryota</taxon>
        <taxon>Viridiplantae</taxon>
        <taxon>Streptophyta</taxon>
        <taxon>Embryophyta</taxon>
        <taxon>Tracheophyta</taxon>
        <taxon>Spermatophyta</taxon>
        <taxon>Magnoliopsida</taxon>
        <taxon>eudicotyledons</taxon>
        <taxon>Gunneridae</taxon>
        <taxon>Pentapetalae</taxon>
        <taxon>asterids</taxon>
        <taxon>campanulids</taxon>
        <taxon>Asterales</taxon>
        <taxon>Asteraceae</taxon>
        <taxon>Carduoideae</taxon>
        <taxon>Cardueae</taxon>
        <taxon>Arctiinae</taxon>
        <taxon>Arctium</taxon>
    </lineage>
</organism>
<dbReference type="Proteomes" id="UP001055879">
    <property type="component" value="Linkage Group LG04"/>
</dbReference>
<comment type="caution">
    <text evidence="1">The sequence shown here is derived from an EMBL/GenBank/DDBJ whole genome shotgun (WGS) entry which is preliminary data.</text>
</comment>
<name>A0ACB9CIM5_ARCLA</name>
<evidence type="ECO:0000313" key="2">
    <source>
        <dbReference type="Proteomes" id="UP001055879"/>
    </source>
</evidence>